<dbReference type="InterPro" id="IPR002933">
    <property type="entry name" value="Peptidase_M20"/>
</dbReference>
<dbReference type="GO" id="GO:0009014">
    <property type="term" value="F:succinyl-diaminopimelate desuccinylase activity"/>
    <property type="evidence" value="ECO:0007669"/>
    <property type="project" value="UniProtKB-UniRule"/>
</dbReference>
<evidence type="ECO:0000256" key="8">
    <source>
        <dbReference type="ARBA" id="ARBA00022801"/>
    </source>
</evidence>
<evidence type="ECO:0000256" key="1">
    <source>
        <dbReference type="ARBA" id="ARBA00001941"/>
    </source>
</evidence>
<evidence type="ECO:0000256" key="9">
    <source>
        <dbReference type="ARBA" id="ARBA00022833"/>
    </source>
</evidence>
<evidence type="ECO:0000256" key="15">
    <source>
        <dbReference type="SAM" id="MobiDB-lite"/>
    </source>
</evidence>
<evidence type="ECO:0000256" key="4">
    <source>
        <dbReference type="ARBA" id="ARBA00011738"/>
    </source>
</evidence>
<comment type="caution">
    <text evidence="17">The sequence shown here is derived from an EMBL/GenBank/DDBJ whole genome shotgun (WGS) entry which is preliminary data.</text>
</comment>
<comment type="cofactor">
    <cofactor evidence="2">
        <name>Zn(2+)</name>
        <dbReference type="ChEBI" id="CHEBI:29105"/>
    </cofactor>
</comment>
<dbReference type="GO" id="GO:0046872">
    <property type="term" value="F:metal ion binding"/>
    <property type="evidence" value="ECO:0007669"/>
    <property type="project" value="UniProtKB-KW"/>
</dbReference>
<keyword evidence="12" id="KW-0170">Cobalt</keyword>
<dbReference type="GO" id="GO:0019877">
    <property type="term" value="P:diaminopimelate biosynthetic process"/>
    <property type="evidence" value="ECO:0007669"/>
    <property type="project" value="UniProtKB-KW"/>
</dbReference>
<evidence type="ECO:0000256" key="10">
    <source>
        <dbReference type="ARBA" id="ARBA00022915"/>
    </source>
</evidence>
<dbReference type="Pfam" id="PF01546">
    <property type="entry name" value="Peptidase_M20"/>
    <property type="match status" value="1"/>
</dbReference>
<dbReference type="InterPro" id="IPR011650">
    <property type="entry name" value="Peptidase_M20_dimer"/>
</dbReference>
<dbReference type="GO" id="GO:0006526">
    <property type="term" value="P:L-arginine biosynthetic process"/>
    <property type="evidence" value="ECO:0007669"/>
    <property type="project" value="TreeGrafter"/>
</dbReference>
<keyword evidence="6" id="KW-0028">Amino-acid biosynthesis</keyword>
<dbReference type="InterPro" id="IPR050072">
    <property type="entry name" value="Peptidase_M20A"/>
</dbReference>
<dbReference type="Gene3D" id="3.40.630.10">
    <property type="entry name" value="Zn peptidases"/>
    <property type="match status" value="1"/>
</dbReference>
<evidence type="ECO:0000256" key="5">
    <source>
        <dbReference type="ARBA" id="ARBA00011921"/>
    </source>
</evidence>
<accession>A0A370H8M9</accession>
<dbReference type="EMBL" id="QQAZ01000003">
    <property type="protein sequence ID" value="RDI53017.1"/>
    <property type="molecule type" value="Genomic_DNA"/>
</dbReference>
<evidence type="ECO:0000259" key="16">
    <source>
        <dbReference type="Pfam" id="PF07687"/>
    </source>
</evidence>
<keyword evidence="10" id="KW-0220">Diaminopimelate biosynthesis</keyword>
<evidence type="ECO:0000256" key="7">
    <source>
        <dbReference type="ARBA" id="ARBA00022723"/>
    </source>
</evidence>
<dbReference type="GO" id="GO:0008777">
    <property type="term" value="F:acetylornithine deacetylase activity"/>
    <property type="evidence" value="ECO:0007669"/>
    <property type="project" value="TreeGrafter"/>
</dbReference>
<feature type="region of interest" description="Disordered" evidence="15">
    <location>
        <begin position="1"/>
        <end position="26"/>
    </location>
</feature>
<evidence type="ECO:0000256" key="11">
    <source>
        <dbReference type="ARBA" id="ARBA00023154"/>
    </source>
</evidence>
<keyword evidence="8" id="KW-0378">Hydrolase</keyword>
<evidence type="ECO:0000256" key="2">
    <source>
        <dbReference type="ARBA" id="ARBA00001947"/>
    </source>
</evidence>
<dbReference type="InterPro" id="IPR036264">
    <property type="entry name" value="Bact_exopeptidase_dim_dom"/>
</dbReference>
<dbReference type="Proteomes" id="UP000255355">
    <property type="component" value="Unassembled WGS sequence"/>
</dbReference>
<dbReference type="SUPFAM" id="SSF55031">
    <property type="entry name" value="Bacterial exopeptidase dimerisation domain"/>
    <property type="match status" value="1"/>
</dbReference>
<dbReference type="STRING" id="1210089.GCA_001613165_00429"/>
<dbReference type="NCBIfam" id="TIGR01900">
    <property type="entry name" value="dapE-gram_pos"/>
    <property type="match status" value="1"/>
</dbReference>
<dbReference type="PANTHER" id="PTHR43808">
    <property type="entry name" value="ACETYLORNITHINE DEACETYLASE"/>
    <property type="match status" value="1"/>
</dbReference>
<evidence type="ECO:0000256" key="13">
    <source>
        <dbReference type="ARBA" id="ARBA00051301"/>
    </source>
</evidence>
<comment type="catalytic activity">
    <reaction evidence="13">
        <text>N-succinyl-(2S,6S)-2,6-diaminopimelate + H2O = (2S,6S)-2,6-diaminopimelate + succinate</text>
        <dbReference type="Rhea" id="RHEA:22608"/>
        <dbReference type="ChEBI" id="CHEBI:15377"/>
        <dbReference type="ChEBI" id="CHEBI:30031"/>
        <dbReference type="ChEBI" id="CHEBI:57609"/>
        <dbReference type="ChEBI" id="CHEBI:58087"/>
        <dbReference type="EC" id="3.5.1.18"/>
    </reaction>
</comment>
<dbReference type="OrthoDB" id="7055905at2"/>
<dbReference type="InterPro" id="IPR010174">
    <property type="entry name" value="Succinyl-DAP_deSuclase_DapE"/>
</dbReference>
<gene>
    <name evidence="17" type="ORF">DFR68_103405</name>
</gene>
<comment type="subunit">
    <text evidence="4">Homodimer.</text>
</comment>
<dbReference type="PANTHER" id="PTHR43808:SF31">
    <property type="entry name" value="N-ACETYL-L-CITRULLINE DEACETYLASE"/>
    <property type="match status" value="1"/>
</dbReference>
<feature type="domain" description="Peptidase M20 dimerisation" evidence="16">
    <location>
        <begin position="204"/>
        <end position="302"/>
    </location>
</feature>
<comment type="pathway">
    <text evidence="3">Amino-acid biosynthesis; L-lysine biosynthesis via DAP pathway; LL-2,6-diaminopimelate from (S)-tetrahydrodipicolinate (succinylase route): step 3/3.</text>
</comment>
<dbReference type="FunFam" id="3.30.70.360:FF:000011">
    <property type="entry name" value="Succinyl-diaminopimelate desuccinylase"/>
    <property type="match status" value="1"/>
</dbReference>
<dbReference type="GO" id="GO:0009089">
    <property type="term" value="P:lysine biosynthetic process via diaminopimelate"/>
    <property type="evidence" value="ECO:0007669"/>
    <property type="project" value="UniProtKB-UniRule"/>
</dbReference>
<evidence type="ECO:0000256" key="14">
    <source>
        <dbReference type="NCBIfam" id="TIGR01900"/>
    </source>
</evidence>
<evidence type="ECO:0000256" key="6">
    <source>
        <dbReference type="ARBA" id="ARBA00022605"/>
    </source>
</evidence>
<evidence type="ECO:0000313" key="18">
    <source>
        <dbReference type="Proteomes" id="UP000255355"/>
    </source>
</evidence>
<keyword evidence="18" id="KW-1185">Reference proteome</keyword>
<organism evidence="17 18">
    <name type="scientific">Nocardia mexicana</name>
    <dbReference type="NCBI Taxonomy" id="279262"/>
    <lineage>
        <taxon>Bacteria</taxon>
        <taxon>Bacillati</taxon>
        <taxon>Actinomycetota</taxon>
        <taxon>Actinomycetes</taxon>
        <taxon>Mycobacteriales</taxon>
        <taxon>Nocardiaceae</taxon>
        <taxon>Nocardia</taxon>
    </lineage>
</organism>
<dbReference type="EC" id="3.5.1.18" evidence="5 14"/>
<evidence type="ECO:0000256" key="3">
    <source>
        <dbReference type="ARBA" id="ARBA00005130"/>
    </source>
</evidence>
<keyword evidence="7" id="KW-0479">Metal-binding</keyword>
<dbReference type="Pfam" id="PF07687">
    <property type="entry name" value="M20_dimer"/>
    <property type="match status" value="1"/>
</dbReference>
<dbReference type="SUPFAM" id="SSF53187">
    <property type="entry name" value="Zn-dependent exopeptidases"/>
    <property type="match status" value="1"/>
</dbReference>
<comment type="cofactor">
    <cofactor evidence="1">
        <name>Co(2+)</name>
        <dbReference type="ChEBI" id="CHEBI:48828"/>
    </cofactor>
</comment>
<protein>
    <recommendedName>
        <fullName evidence="5 14">Succinyl-diaminopimelate desuccinylase</fullName>
        <ecNumber evidence="5 14">3.5.1.18</ecNumber>
    </recommendedName>
</protein>
<name>A0A370H8M9_9NOCA</name>
<evidence type="ECO:0000256" key="12">
    <source>
        <dbReference type="ARBA" id="ARBA00023285"/>
    </source>
</evidence>
<keyword evidence="9" id="KW-0862">Zinc</keyword>
<proteinExistence type="predicted"/>
<evidence type="ECO:0000313" key="17">
    <source>
        <dbReference type="EMBL" id="RDI53017.1"/>
    </source>
</evidence>
<dbReference type="Gene3D" id="3.30.70.360">
    <property type="match status" value="1"/>
</dbReference>
<reference evidence="17 18" key="1">
    <citation type="submission" date="2018-07" db="EMBL/GenBank/DDBJ databases">
        <title>Genomic Encyclopedia of Type Strains, Phase IV (KMG-IV): sequencing the most valuable type-strain genomes for metagenomic binning, comparative biology and taxonomic classification.</title>
        <authorList>
            <person name="Goeker M."/>
        </authorList>
    </citation>
    <scope>NUCLEOTIDE SEQUENCE [LARGE SCALE GENOMIC DNA]</scope>
    <source>
        <strain evidence="17 18">DSM 44952</strain>
    </source>
</reference>
<keyword evidence="11" id="KW-0457">Lysine biosynthesis</keyword>
<dbReference type="AlphaFoldDB" id="A0A370H8M9"/>
<sequence>MLPEYSRRSVYGQSSSRRSRGSAGGGPNIRLRGVTIDLRADPITLTAALVDIPSVSRDEAAIADTVTWALREQTTGFEVLRHGNTVLARTDRGLPTRVILAGHLDTVPIADNVPGHFDFEGGEQVLHGCGSVDMKSGDAVFLHLAATVADPVCDLTLICYDCEEIAAEFNGLGRIERELPEWLDGDLAILGEPSGGWIEAGCQGTLRARLTVSGTRAHTARAWLGDNAIHQLAPILERLRDYRPRQVDIDGCVYREGLSAVQVSGGVAGNVVPDEASVVVNFRFAPDRSLDEATEHVREVFSGLDLTFERTDGAPGALPGLSAPAAKDLVQKVHAHGGGGVRAKYGWTDVSRFAARGIPAVNFGPGDPNLAHKVDERVPTAQITTVTEILRSYLTGQTH</sequence>